<gene>
    <name evidence="2" type="ORF">AMON00008_LOCUS21613</name>
</gene>
<dbReference type="AlphaFoldDB" id="A0A7S4VII7"/>
<dbReference type="EMBL" id="HBNR01031604">
    <property type="protein sequence ID" value="CAE4585882.1"/>
    <property type="molecule type" value="Transcribed_RNA"/>
</dbReference>
<protein>
    <submittedName>
        <fullName evidence="2">Uncharacterized protein</fullName>
    </submittedName>
</protein>
<feature type="compositionally biased region" description="Low complexity" evidence="1">
    <location>
        <begin position="70"/>
        <end position="84"/>
    </location>
</feature>
<reference evidence="2" key="1">
    <citation type="submission" date="2021-01" db="EMBL/GenBank/DDBJ databases">
        <authorList>
            <person name="Corre E."/>
            <person name="Pelletier E."/>
            <person name="Niang G."/>
            <person name="Scheremetjew M."/>
            <person name="Finn R."/>
            <person name="Kale V."/>
            <person name="Holt S."/>
            <person name="Cochrane G."/>
            <person name="Meng A."/>
            <person name="Brown T."/>
            <person name="Cohen L."/>
        </authorList>
    </citation>
    <scope>NUCLEOTIDE SEQUENCE</scope>
    <source>
        <strain evidence="2">CCMP3105</strain>
    </source>
</reference>
<proteinExistence type="predicted"/>
<organism evidence="2">
    <name type="scientific">Alexandrium monilatum</name>
    <dbReference type="NCBI Taxonomy" id="311494"/>
    <lineage>
        <taxon>Eukaryota</taxon>
        <taxon>Sar</taxon>
        <taxon>Alveolata</taxon>
        <taxon>Dinophyceae</taxon>
        <taxon>Gonyaulacales</taxon>
        <taxon>Pyrocystaceae</taxon>
        <taxon>Alexandrium</taxon>
    </lineage>
</organism>
<feature type="compositionally biased region" description="Basic residues" evidence="1">
    <location>
        <begin position="88"/>
        <end position="97"/>
    </location>
</feature>
<evidence type="ECO:0000256" key="1">
    <source>
        <dbReference type="SAM" id="MobiDB-lite"/>
    </source>
</evidence>
<name>A0A7S4VII7_9DINO</name>
<sequence length="758" mass="78952">MAAIALTPQMFGLDGLETSNMVVKSLCPNQGPRQRAKSQRCGGTSCHMQAPMTPCQPRSGSCGPRGAGGRAAAQRARAAGSVRGLSRDKKRVPHVRRTPPGSTLSASAATLEDSYGALVKAAGEVFAEAVSEAVPEEAPMVEEADPDEAPVVEEADSEVEFREGVNSCASNFIMSLLEDAVEEYTDEAVREIVYPTDAMLVMSEAEPTILEDTESFHDEDIIPQADALLEKVPLSQAATDMEDLFQDDFLDHYMEEELSVVSYAGDRGYDLEEEEENAAADFAGYIVHTGFHALSIQTAPTISAPQLEVAAVRQAAEFWPSAEMLEPCTRRGFRRRLAPRQPGAPVPEEPFPGDCWPLSRPVAREVPPSAEIAALPMRCPGEVREASQPLSKEAEDRLCSIAASAFAALRLMASEEASGSIKRAWKAYKARRILAKSKTALAAASPVAPQAAPPAVAAPQQPRGTASMRRRIRVPASTPIMLSGDSEASAPVPPAPIAGPGVVEPRPPTSPLSARAGRAGSRLSNALAFGNEASSMVPPVLLPRAETPAPPAGAPSAAGCRSSQGHVKVGPGEGGSKTPRTARPHYVSKSKTAGFSLEGPKSARAPSSTASPTDSVWAQLLSGDGSTWDATPLSSRTEVACGAFRRRKASVSTPPGNFSSGTAGEAGGATPRTTGLSAMELDLGCGPAAPSSRVFVPESPRNKSGTGLLPALHSKAFKAGAVGSMSWTIDQSGSLSARGGSLSARGAAKSIDATGPLI</sequence>
<evidence type="ECO:0000313" key="2">
    <source>
        <dbReference type="EMBL" id="CAE4585882.1"/>
    </source>
</evidence>
<feature type="compositionally biased region" description="Low complexity" evidence="1">
    <location>
        <begin position="600"/>
        <end position="612"/>
    </location>
</feature>
<accession>A0A7S4VII7</accession>
<feature type="region of interest" description="Disordered" evidence="1">
    <location>
        <begin position="648"/>
        <end position="669"/>
    </location>
</feature>
<feature type="compositionally biased region" description="Polar residues" evidence="1">
    <location>
        <begin position="650"/>
        <end position="660"/>
    </location>
</feature>
<feature type="region of interest" description="Disordered" evidence="1">
    <location>
        <begin position="544"/>
        <end position="612"/>
    </location>
</feature>
<feature type="region of interest" description="Disordered" evidence="1">
    <location>
        <begin position="52"/>
        <end position="105"/>
    </location>
</feature>